<feature type="region of interest" description="Disordered" evidence="1">
    <location>
        <begin position="786"/>
        <end position="819"/>
    </location>
</feature>
<feature type="compositionally biased region" description="Basic and acidic residues" evidence="1">
    <location>
        <begin position="786"/>
        <end position="802"/>
    </location>
</feature>
<feature type="compositionally biased region" description="Low complexity" evidence="1">
    <location>
        <begin position="810"/>
        <end position="819"/>
    </location>
</feature>
<reference evidence="4 5" key="1">
    <citation type="submission" date="2015-07" db="EMBL/GenBank/DDBJ databases">
        <title>The genome of Habropoda laboriosa.</title>
        <authorList>
            <person name="Pan H."/>
            <person name="Kapheim K."/>
        </authorList>
    </citation>
    <scope>NUCLEOTIDE SEQUENCE [LARGE SCALE GENOMIC DNA]</scope>
    <source>
        <strain evidence="4">0110345459</strain>
    </source>
</reference>
<dbReference type="Pfam" id="PF24082">
    <property type="entry name" value="SPEF2_C"/>
    <property type="match status" value="2"/>
</dbReference>
<keyword evidence="4" id="KW-0282">Flagellum</keyword>
<evidence type="ECO:0000256" key="1">
    <source>
        <dbReference type="SAM" id="MobiDB-lite"/>
    </source>
</evidence>
<keyword evidence="4" id="KW-0966">Cell projection</keyword>
<dbReference type="InterPro" id="IPR054517">
    <property type="entry name" value="SPEF2_D5"/>
</dbReference>
<organism evidence="4 5">
    <name type="scientific">Habropoda laboriosa</name>
    <dbReference type="NCBI Taxonomy" id="597456"/>
    <lineage>
        <taxon>Eukaryota</taxon>
        <taxon>Metazoa</taxon>
        <taxon>Ecdysozoa</taxon>
        <taxon>Arthropoda</taxon>
        <taxon>Hexapoda</taxon>
        <taxon>Insecta</taxon>
        <taxon>Pterygota</taxon>
        <taxon>Neoptera</taxon>
        <taxon>Endopterygota</taxon>
        <taxon>Hymenoptera</taxon>
        <taxon>Apocrita</taxon>
        <taxon>Aculeata</taxon>
        <taxon>Apoidea</taxon>
        <taxon>Anthophila</taxon>
        <taxon>Apidae</taxon>
        <taxon>Habropoda</taxon>
    </lineage>
</organism>
<feature type="region of interest" description="Disordered" evidence="1">
    <location>
        <begin position="139"/>
        <end position="171"/>
    </location>
</feature>
<feature type="region of interest" description="Disordered" evidence="1">
    <location>
        <begin position="1292"/>
        <end position="1316"/>
    </location>
</feature>
<dbReference type="PANTHER" id="PTHR14919">
    <property type="entry name" value="KPL2-RELATED"/>
    <property type="match status" value="1"/>
</dbReference>
<feature type="domain" description="SPEF2 C-terminal" evidence="3">
    <location>
        <begin position="1016"/>
        <end position="1145"/>
    </location>
</feature>
<accession>A0A0L7R5B5</accession>
<dbReference type="OrthoDB" id="7612993at2759"/>
<evidence type="ECO:0000259" key="3">
    <source>
        <dbReference type="Pfam" id="PF24082"/>
    </source>
</evidence>
<keyword evidence="5" id="KW-1185">Reference proteome</keyword>
<dbReference type="PANTHER" id="PTHR14919:SF0">
    <property type="entry name" value="SPERM FLAGELLAR PROTEIN 2"/>
    <property type="match status" value="1"/>
</dbReference>
<gene>
    <name evidence="4" type="ORF">WH47_12750</name>
</gene>
<feature type="compositionally biased region" description="Basic and acidic residues" evidence="1">
    <location>
        <begin position="149"/>
        <end position="171"/>
    </location>
</feature>
<feature type="region of interest" description="Disordered" evidence="1">
    <location>
        <begin position="188"/>
        <end position="217"/>
    </location>
</feature>
<evidence type="ECO:0000259" key="2">
    <source>
        <dbReference type="Pfam" id="PF22946"/>
    </source>
</evidence>
<protein>
    <submittedName>
        <fullName evidence="4">Sperm flagellar protein 2</fullName>
    </submittedName>
</protein>
<feature type="domain" description="CPC1/SPEF2" evidence="2">
    <location>
        <begin position="271"/>
        <end position="404"/>
    </location>
</feature>
<feature type="compositionally biased region" description="Acidic residues" evidence="1">
    <location>
        <begin position="198"/>
        <end position="217"/>
    </location>
</feature>
<sequence length="1426" mass="164089">MGDILRNWIQARLGILIDLTPKVFGYYTRDGTLLAQILHSYDIITRGQLDTILSTQDPALCRVNLKHLRFWLRFVGVDCDDESIEEISCGKGATSLRIFYKLYLCLETKDRLHFITLHKERERFVPTSKKFEVSRVCEDPSAYQPPEHPLSEKVTKGKDVPEWHRSKKEESEELDRFAREHRVRARKLYRQENPKEEEAAEEEEEEEEAEEGGEEEGMAATYVEWLKNRRKRAATTAALKTKMQKELLSELWERMAEKQERVFDEAIARRVLDQSRYEKQIMTKLCEVREQKNVMAENQKVVEDITLEAKEVEHRASYERDKDLASKRDNDIEIECERMCELRRRLLSEKVRKVREKHWKVCRRVVDDLASIALNVADHRRVNRGHVPFTLLSEWKTLFRRSRPIFEEQIPYSLCRRTSSDEQQGSRSKLDDVEGLQDALLADYLETSPPWDASLPMLGEDTQETLTLGRTVLGYVVHRLLEGLYARPLDRSRSLLQNFKHVAIVLGIGNPEVYETIRALLEQTGIRAIRMDDAINYCLERYKEEMSDVEYVDLNIVAATAEILKELGNGEKGMAKSANKTRSTRSTRSTRQESKTADHPGKGTQTPRNIPYDDLDPVLTDSAYMGKWTYEFLMLGEPISNELATNILIEYLKSSTNAKAWALIDYPCTYEQMSRLETALTGSTPPPDRRVLDFENVIVEDIEPVSPRIVFEDESDPYALNRLSRIVPDPRAEPSDRVDPNRTFATLFVRVKQQPKYFEIGDLTPLQQVAIPKVVLNSIRGNEGALHREQSLDTPKAGEKSTDRKKKGGSSRMSASSPPAAVHRDLLAKEIDEVLVDRKKSLGDVEGVSLLGGIGENVRYVKGIVDALSATAKEVVNRERVAVLRIKDFSTEVVTSRGQDLILEWEYAVSYEIERIRLKLDSIIGVARVDVAFLLETMQRTFHGIYDYIVDRYWREMKSVNELTNVFCFAVEEGRALEKEMLLEGDRFVIRSNVYVMEVDLEKRRSAKEVSSPSRFRLTHLARLHEIFKRVAPYGTMCEQTLIYILQDLASHGQEEGETMSLPCSWYHFRPGDISSLVGKLFGSADYVDWREFIVYGMELPIPTCQEILVTRDRFRIQDCNLAEVVSCVQYNRTPLWFEECTEPCVDVRQFLLDEFQRNGEDLYDEELYHFDRDANGRSGISNVTLCCGNPEELLRQALAKKLLGRMYMIDRHTVNYTALLLAFCKDQDPREGFAKALALALGNRVCTNVEEGEKYAKELFEEKRLSEEAAEVVRFILDELIDQLDEEIGEGLSTTERRGTEDESEEQLNGEVSKSSLSERSVPDVIIYWLSLDVCLTVLAAALPWHVVQPEVIGTYESLCDSLTRVFKELRDEELNDEKDVVLVHRLLNHDFMKRLLISVNKFTAKKTGDMVDEMLRSRENAKSA</sequence>
<proteinExistence type="predicted"/>
<feature type="domain" description="SPEF2 C-terminal" evidence="3">
    <location>
        <begin position="1190"/>
        <end position="1247"/>
    </location>
</feature>
<keyword evidence="4" id="KW-0969">Cilium</keyword>
<dbReference type="EMBL" id="KQ414654">
    <property type="protein sequence ID" value="KOC65951.1"/>
    <property type="molecule type" value="Genomic_DNA"/>
</dbReference>
<name>A0A0L7R5B5_9HYME</name>
<dbReference type="STRING" id="597456.A0A0L7R5B5"/>
<dbReference type="Proteomes" id="UP000053825">
    <property type="component" value="Unassembled WGS sequence"/>
</dbReference>
<dbReference type="Pfam" id="PF22946">
    <property type="entry name" value="SPEF2_D5"/>
    <property type="match status" value="1"/>
</dbReference>
<dbReference type="InterPro" id="IPR052634">
    <property type="entry name" value="Sperm_flagellar-bone_growth"/>
</dbReference>
<dbReference type="InterPro" id="IPR056199">
    <property type="entry name" value="SPEF2_C"/>
</dbReference>
<evidence type="ECO:0000313" key="4">
    <source>
        <dbReference type="EMBL" id="KOC65951.1"/>
    </source>
</evidence>
<evidence type="ECO:0000313" key="5">
    <source>
        <dbReference type="Proteomes" id="UP000053825"/>
    </source>
</evidence>
<feature type="compositionally biased region" description="Basic and acidic residues" evidence="1">
    <location>
        <begin position="590"/>
        <end position="601"/>
    </location>
</feature>
<feature type="region of interest" description="Disordered" evidence="1">
    <location>
        <begin position="573"/>
        <end position="613"/>
    </location>
</feature>